<dbReference type="RefSeq" id="WP_269333386.1">
    <property type="nucleotide sequence ID" value="NZ_JAMZFT010000003.1"/>
</dbReference>
<feature type="region of interest" description="Disordered" evidence="1">
    <location>
        <begin position="172"/>
        <end position="200"/>
    </location>
</feature>
<evidence type="ECO:0000313" key="2">
    <source>
        <dbReference type="EMBL" id="MCP1337420.1"/>
    </source>
</evidence>
<reference evidence="2" key="1">
    <citation type="submission" date="2022-06" db="EMBL/GenBank/DDBJ databases">
        <title>Isolation and Genomics of Futiania mangrovii gen. nov., sp. nov., a Rare and Metabolically-versatile member in the Class Alphaproteobacteria.</title>
        <authorList>
            <person name="Liu L."/>
            <person name="Huang W.-C."/>
            <person name="Pan J."/>
            <person name="Li J."/>
            <person name="Huang Y."/>
            <person name="Du H."/>
            <person name="Liu Y."/>
            <person name="Li M."/>
        </authorList>
    </citation>
    <scope>NUCLEOTIDE SEQUENCE</scope>
    <source>
        <strain evidence="2">FT118</strain>
    </source>
</reference>
<dbReference type="AlphaFoldDB" id="A0A9J6PBB2"/>
<evidence type="ECO:0000256" key="1">
    <source>
        <dbReference type="SAM" id="MobiDB-lite"/>
    </source>
</evidence>
<accession>A0A9J6PBB2</accession>
<comment type="caution">
    <text evidence="2">The sequence shown here is derived from an EMBL/GenBank/DDBJ whole genome shotgun (WGS) entry which is preliminary data.</text>
</comment>
<dbReference type="EMBL" id="JAMZFT010000003">
    <property type="protein sequence ID" value="MCP1337420.1"/>
    <property type="molecule type" value="Genomic_DNA"/>
</dbReference>
<dbReference type="PANTHER" id="PTHR35802:SF1">
    <property type="entry name" value="PROTEASE SYNTHASE AND SPORULATION PROTEIN PAI 2"/>
    <property type="match status" value="1"/>
</dbReference>
<dbReference type="PANTHER" id="PTHR35802">
    <property type="entry name" value="PROTEASE SYNTHASE AND SPORULATION PROTEIN PAI 2"/>
    <property type="match status" value="1"/>
</dbReference>
<dbReference type="InterPro" id="IPR012349">
    <property type="entry name" value="Split_barrel_FMN-bd"/>
</dbReference>
<dbReference type="SUPFAM" id="SSF50475">
    <property type="entry name" value="FMN-binding split barrel"/>
    <property type="match status" value="1"/>
</dbReference>
<name>A0A9J6PBB2_9PROT</name>
<dbReference type="Proteomes" id="UP001055804">
    <property type="component" value="Unassembled WGS sequence"/>
</dbReference>
<dbReference type="Pfam" id="PF04299">
    <property type="entry name" value="FMN_bind_2"/>
    <property type="match status" value="1"/>
</dbReference>
<keyword evidence="3" id="KW-1185">Reference proteome</keyword>
<protein>
    <submittedName>
        <fullName evidence="2">FMN-binding negative transcriptional regulator</fullName>
    </submittedName>
</protein>
<organism evidence="2 3">
    <name type="scientific">Futiania mangrovi</name>
    <dbReference type="NCBI Taxonomy" id="2959716"/>
    <lineage>
        <taxon>Bacteria</taxon>
        <taxon>Pseudomonadati</taxon>
        <taxon>Pseudomonadota</taxon>
        <taxon>Alphaproteobacteria</taxon>
        <taxon>Futianiales</taxon>
        <taxon>Futianiaceae</taxon>
        <taxon>Futiania</taxon>
    </lineage>
</organism>
<sequence>MYVPEHFRLEDRAEIAALVAANAFAMLVTAGEGGVPVATHLPLMLDGPLDGGRLLGHFARPNPQGAHADGRPALAIFAAEHAYVSPLWYPSFRETRRQVPTWNYRAVHLTGHLEPLTDPADVARMMEGFAAMFEVEGGWTPAATDPDYYSRLLRGIVPFALRIERVEAKAKLGQNKSAEDRAAVNARLPELASPGPGKGA</sequence>
<dbReference type="Gene3D" id="2.30.110.10">
    <property type="entry name" value="Electron Transport, Fmn-binding Protein, Chain A"/>
    <property type="match status" value="1"/>
</dbReference>
<dbReference type="InterPro" id="IPR007396">
    <property type="entry name" value="TR_PAI2-type"/>
</dbReference>
<gene>
    <name evidence="2" type="ORF">NJQ99_13440</name>
</gene>
<evidence type="ECO:0000313" key="3">
    <source>
        <dbReference type="Proteomes" id="UP001055804"/>
    </source>
</evidence>
<proteinExistence type="predicted"/>
<dbReference type="PIRSF" id="PIRSF010372">
    <property type="entry name" value="PaiB"/>
    <property type="match status" value="1"/>
</dbReference>